<keyword evidence="6" id="KW-0175">Coiled coil</keyword>
<evidence type="ECO:0000259" key="9">
    <source>
        <dbReference type="PROSITE" id="PS51194"/>
    </source>
</evidence>
<evidence type="ECO:0000256" key="1">
    <source>
        <dbReference type="ARBA" id="ARBA00022741"/>
    </source>
</evidence>
<evidence type="ECO:0000256" key="3">
    <source>
        <dbReference type="ARBA" id="ARBA00022840"/>
    </source>
</evidence>
<dbReference type="InterPro" id="IPR011545">
    <property type="entry name" value="DEAD/DEAH_box_helicase_dom"/>
</dbReference>
<keyword evidence="11" id="KW-1185">Reference proteome</keyword>
<keyword evidence="2 5" id="KW-0378">Hydrolase</keyword>
<evidence type="ECO:0000313" key="11">
    <source>
        <dbReference type="Proteomes" id="UP000183832"/>
    </source>
</evidence>
<dbReference type="Pfam" id="PF00270">
    <property type="entry name" value="DEAD"/>
    <property type="match status" value="1"/>
</dbReference>
<gene>
    <name evidence="10" type="ORF">CLUMA_CG011176</name>
</gene>
<reference evidence="10 11" key="1">
    <citation type="submission" date="2015-04" db="EMBL/GenBank/DDBJ databases">
        <authorList>
            <person name="Syromyatnikov M.Y."/>
            <person name="Popov V.N."/>
        </authorList>
    </citation>
    <scope>NUCLEOTIDE SEQUENCE [LARGE SCALE GENOMIC DNA]</scope>
</reference>
<evidence type="ECO:0000256" key="2">
    <source>
        <dbReference type="ARBA" id="ARBA00022801"/>
    </source>
</evidence>
<dbReference type="PROSITE" id="PS51194">
    <property type="entry name" value="HELICASE_CTER"/>
    <property type="match status" value="1"/>
</dbReference>
<dbReference type="InterPro" id="IPR001650">
    <property type="entry name" value="Helicase_C-like"/>
</dbReference>
<dbReference type="EC" id="3.6.4.13" evidence="5"/>
<evidence type="ECO:0000256" key="4">
    <source>
        <dbReference type="ARBA" id="ARBA00022884"/>
    </source>
</evidence>
<dbReference type="SMART" id="SM00490">
    <property type="entry name" value="HELICc"/>
    <property type="match status" value="1"/>
</dbReference>
<dbReference type="EMBL" id="CVRI01000047">
    <property type="protein sequence ID" value="CRK97797.1"/>
    <property type="molecule type" value="Genomic_DNA"/>
</dbReference>
<feature type="compositionally biased region" description="Basic and acidic residues" evidence="7">
    <location>
        <begin position="40"/>
        <end position="57"/>
    </location>
</feature>
<dbReference type="InterPro" id="IPR027417">
    <property type="entry name" value="P-loop_NTPase"/>
</dbReference>
<evidence type="ECO:0000256" key="6">
    <source>
        <dbReference type="SAM" id="Coils"/>
    </source>
</evidence>
<accession>A0A1J1IBZ4</accession>
<dbReference type="SMART" id="SM00487">
    <property type="entry name" value="DEXDc"/>
    <property type="match status" value="1"/>
</dbReference>
<dbReference type="Proteomes" id="UP000183832">
    <property type="component" value="Unassembled WGS sequence"/>
</dbReference>
<protein>
    <recommendedName>
        <fullName evidence="5">ATP-dependent RNA helicase</fullName>
        <ecNumber evidence="5">3.6.4.13</ecNumber>
    </recommendedName>
</protein>
<comment type="domain">
    <text evidence="5">The Q motif is unique to and characteristic of the DEAD box family of RNA helicases and controls ATP binding and hydrolysis.</text>
</comment>
<dbReference type="GO" id="GO:0003724">
    <property type="term" value="F:RNA helicase activity"/>
    <property type="evidence" value="ECO:0007669"/>
    <property type="project" value="UniProtKB-EC"/>
</dbReference>
<comment type="similarity">
    <text evidence="5">Belongs to the DEAD box helicase family.</text>
</comment>
<organism evidence="10 11">
    <name type="scientific">Clunio marinus</name>
    <dbReference type="NCBI Taxonomy" id="568069"/>
    <lineage>
        <taxon>Eukaryota</taxon>
        <taxon>Metazoa</taxon>
        <taxon>Ecdysozoa</taxon>
        <taxon>Arthropoda</taxon>
        <taxon>Hexapoda</taxon>
        <taxon>Insecta</taxon>
        <taxon>Pterygota</taxon>
        <taxon>Neoptera</taxon>
        <taxon>Endopterygota</taxon>
        <taxon>Diptera</taxon>
        <taxon>Nematocera</taxon>
        <taxon>Chironomoidea</taxon>
        <taxon>Chironomidae</taxon>
        <taxon>Clunio</taxon>
    </lineage>
</organism>
<evidence type="ECO:0000313" key="10">
    <source>
        <dbReference type="EMBL" id="CRK97797.1"/>
    </source>
</evidence>
<keyword evidence="1 5" id="KW-0547">Nucleotide-binding</keyword>
<dbReference type="AlphaFoldDB" id="A0A1J1IBZ4"/>
<sequence length="654" mass="75119">MELFLINRYDETTVKNEELASKNLEKLKKKIELKRIDKIKNEISEKTAENSSEHENSSDEEEIENEEPKKKKKCFSLETEGDSNKSENTEIEDETNAHNNETVEDHGFSIMPEHKMEKVAPIKMLLPYWMANPDLISGDLTTKGPAIASFDYLCETLKKNLKSMKIVNLFPVQETLIPWILHVNKMPPPFRPRDACVSAVTGSGKTLSYALPIVQHIFDTRTNCKLRALVILPVHELAKQVFNVFDKLCNNLKIRVILLTKRRNFELEQKLILNDDGESKVDIVVTTGGRLVEHLFYTKLFNLKDLKFLVIDEADHAMSQVHNDWYHHYIQHIGVSNELQSNRLSFRDLLMQMKDDGGCRIPQKLLFSATLSQDPEKLNMFNLFQPKLFTTMYSSNEELLKVTLANQKEEHRGNFLGKYTTPVELSEFYCITEYKLKPLTLYGLIKKNNWRRFLCFTNTIETSHRLSFVLQTLLGTDLVIEELSSLLPIKIRQKVLQNFNDGKVNAIICSDALARGIDVPNIEAVISYDLPKHLKTYIHRIGRTARAGNKGTAATIIAPDQIKSFEKLLETANKTSVAEMKPDHELEEANALKYANTLKQLQKALELEERQLKKSKSKPTSVSLFEKLQRQVKEDDLPYEALPESWKPENLQAS</sequence>
<dbReference type="CDD" id="cd18787">
    <property type="entry name" value="SF2_C_DEAD"/>
    <property type="match status" value="1"/>
</dbReference>
<evidence type="ECO:0000256" key="7">
    <source>
        <dbReference type="SAM" id="MobiDB-lite"/>
    </source>
</evidence>
<comment type="catalytic activity">
    <reaction evidence="5">
        <text>ATP + H2O = ADP + phosphate + H(+)</text>
        <dbReference type="Rhea" id="RHEA:13065"/>
        <dbReference type="ChEBI" id="CHEBI:15377"/>
        <dbReference type="ChEBI" id="CHEBI:15378"/>
        <dbReference type="ChEBI" id="CHEBI:30616"/>
        <dbReference type="ChEBI" id="CHEBI:43474"/>
        <dbReference type="ChEBI" id="CHEBI:456216"/>
        <dbReference type="EC" id="3.6.4.13"/>
    </reaction>
</comment>
<dbReference type="PANTHER" id="PTHR24031">
    <property type="entry name" value="RNA HELICASE"/>
    <property type="match status" value="1"/>
</dbReference>
<keyword evidence="5" id="KW-0347">Helicase</keyword>
<evidence type="ECO:0000259" key="8">
    <source>
        <dbReference type="PROSITE" id="PS51192"/>
    </source>
</evidence>
<proteinExistence type="inferred from homology"/>
<dbReference type="CDD" id="cd17956">
    <property type="entry name" value="DEADc_DDX51"/>
    <property type="match status" value="1"/>
</dbReference>
<feature type="domain" description="Helicase C-terminal" evidence="9">
    <location>
        <begin position="440"/>
        <end position="589"/>
    </location>
</feature>
<dbReference type="STRING" id="568069.A0A1J1IBZ4"/>
<feature type="region of interest" description="Disordered" evidence="7">
    <location>
        <begin position="40"/>
        <end position="103"/>
    </location>
</feature>
<dbReference type="InterPro" id="IPR014001">
    <property type="entry name" value="Helicase_ATP-bd"/>
</dbReference>
<dbReference type="SUPFAM" id="SSF52540">
    <property type="entry name" value="P-loop containing nucleoside triphosphate hydrolases"/>
    <property type="match status" value="1"/>
</dbReference>
<dbReference type="PROSITE" id="PS51192">
    <property type="entry name" value="HELICASE_ATP_BIND_1"/>
    <property type="match status" value="1"/>
</dbReference>
<dbReference type="Pfam" id="PF00271">
    <property type="entry name" value="Helicase_C"/>
    <property type="match status" value="1"/>
</dbReference>
<name>A0A1J1IBZ4_9DIPT</name>
<feature type="coiled-coil region" evidence="6">
    <location>
        <begin position="591"/>
        <end position="618"/>
    </location>
</feature>
<dbReference type="Gene3D" id="3.40.50.300">
    <property type="entry name" value="P-loop containing nucleotide triphosphate hydrolases"/>
    <property type="match status" value="2"/>
</dbReference>
<evidence type="ECO:0000256" key="5">
    <source>
        <dbReference type="RuleBase" id="RU365068"/>
    </source>
</evidence>
<dbReference type="GO" id="GO:0005524">
    <property type="term" value="F:ATP binding"/>
    <property type="evidence" value="ECO:0007669"/>
    <property type="project" value="UniProtKB-UniRule"/>
</dbReference>
<dbReference type="GO" id="GO:0016787">
    <property type="term" value="F:hydrolase activity"/>
    <property type="evidence" value="ECO:0007669"/>
    <property type="project" value="UniProtKB-KW"/>
</dbReference>
<dbReference type="GO" id="GO:0003723">
    <property type="term" value="F:RNA binding"/>
    <property type="evidence" value="ECO:0007669"/>
    <property type="project" value="UniProtKB-UniRule"/>
</dbReference>
<comment type="function">
    <text evidence="5">RNA helicase.</text>
</comment>
<keyword evidence="3 5" id="KW-0067">ATP-binding</keyword>
<keyword evidence="4 5" id="KW-0694">RNA-binding</keyword>
<feature type="domain" description="Helicase ATP-binding" evidence="8">
    <location>
        <begin position="186"/>
        <end position="389"/>
    </location>
</feature>
<dbReference type="OrthoDB" id="3370at2759"/>